<dbReference type="EMBL" id="AE017125">
    <property type="protein sequence ID" value="AAP78074.1"/>
    <property type="molecule type" value="Genomic_DNA"/>
</dbReference>
<dbReference type="AlphaFoldDB" id="Q7VG47"/>
<keyword evidence="2" id="KW-1185">Reference proteome</keyword>
<dbReference type="Proteomes" id="UP000002495">
    <property type="component" value="Chromosome"/>
</dbReference>
<gene>
    <name evidence="1" type="ordered locus">HH_1477</name>
</gene>
<organism evidence="1 2">
    <name type="scientific">Helicobacter hepaticus (strain ATCC 51449 / 3B1)</name>
    <dbReference type="NCBI Taxonomy" id="235279"/>
    <lineage>
        <taxon>Bacteria</taxon>
        <taxon>Pseudomonadati</taxon>
        <taxon>Campylobacterota</taxon>
        <taxon>Epsilonproteobacteria</taxon>
        <taxon>Campylobacterales</taxon>
        <taxon>Helicobacteraceae</taxon>
        <taxon>Helicobacter</taxon>
    </lineage>
</organism>
<dbReference type="HOGENOM" id="CLU_3389775_0_0_7"/>
<protein>
    <submittedName>
        <fullName evidence="1">Uncharacterized protein</fullName>
    </submittedName>
</protein>
<evidence type="ECO:0000313" key="1">
    <source>
        <dbReference type="EMBL" id="AAP78074.1"/>
    </source>
</evidence>
<reference evidence="1 2" key="1">
    <citation type="journal article" date="2003" name="Proc. Natl. Acad. Sci. U.S.A.">
        <title>The complete genome sequence of the carcinogenic bacterium Helicobacter hepaticus.</title>
        <authorList>
            <person name="Suerbaum S."/>
            <person name="Josenhans C."/>
            <person name="Sterzenbach T."/>
            <person name="Drescher B."/>
            <person name="Brandt P."/>
            <person name="Bell M."/>
            <person name="Droege M."/>
            <person name="Fartmann B."/>
            <person name="Fischer H.-P."/>
            <person name="Ge Z."/>
            <person name="Hoerster A."/>
            <person name="Holland R."/>
            <person name="Klein K."/>
            <person name="Koenig J."/>
            <person name="Macko L."/>
            <person name="Mendz G.L."/>
            <person name="Nyakatura G."/>
            <person name="Schauer D.B."/>
            <person name="Shen Z."/>
            <person name="Weber J."/>
            <person name="Frosch M."/>
            <person name="Fox J.G."/>
        </authorList>
    </citation>
    <scope>NUCLEOTIDE SEQUENCE [LARGE SCALE GENOMIC DNA]</scope>
    <source>
        <strain evidence="2">ATCC 51449 / 3B1</strain>
    </source>
</reference>
<accession>Q7VG47</accession>
<evidence type="ECO:0000313" key="2">
    <source>
        <dbReference type="Proteomes" id="UP000002495"/>
    </source>
</evidence>
<name>Q7VG47_HELHP</name>
<proteinExistence type="predicted"/>
<dbReference type="KEGG" id="hhe:HH_1477"/>
<dbReference type="STRING" id="235279.HH_1477"/>
<sequence length="32" mass="3610">MLYYATHHCGQIAATLDILKLKMTLMECLGRA</sequence>